<organism evidence="1 2">
    <name type="scientific">Mytilus coruscus</name>
    <name type="common">Sea mussel</name>
    <dbReference type="NCBI Taxonomy" id="42192"/>
    <lineage>
        <taxon>Eukaryota</taxon>
        <taxon>Metazoa</taxon>
        <taxon>Spiralia</taxon>
        <taxon>Lophotrochozoa</taxon>
        <taxon>Mollusca</taxon>
        <taxon>Bivalvia</taxon>
        <taxon>Autobranchia</taxon>
        <taxon>Pteriomorphia</taxon>
        <taxon>Mytilida</taxon>
        <taxon>Mytiloidea</taxon>
        <taxon>Mytilidae</taxon>
        <taxon>Mytilinae</taxon>
        <taxon>Mytilus</taxon>
    </lineage>
</organism>
<evidence type="ECO:0000313" key="2">
    <source>
        <dbReference type="Proteomes" id="UP000507470"/>
    </source>
</evidence>
<sequence length="378" mass="43060">MVGPDHRTTYNSVKLSLIVLFKQLELEFLVACRTAPGHSWANPAERIMSLLNICFQNTALSREESTSDIDQIIKSCNGMSEIRRKSEKVDGLKDKLIESLKPMMTMLENRAKRVQLKGKPFQVFPAADDMDVEQTEARVTLFNPTISVGKYQQTHMTKARGFKEYIEKHCQERHYVFQIRRCSDAECCLLPSREWQWLPDPILDYTRQHYKAFEAVLGTVTTEKDRPSFTNQTIAAVAQEQQGCENRILVAQNVRSTVTCTECDKPRCVYSKLKLTPRDVRALKHRIDKYDYTCGAILAPEGDVLHGKVFVRLQMACTTHIEFSYYGSSVGRVDICAQCASPDTTKDPELLKKFKIVLPVCKACVHGNKEVPKTNPKK</sequence>
<gene>
    <name evidence="1" type="ORF">MCOR_6894</name>
</gene>
<evidence type="ECO:0000313" key="1">
    <source>
        <dbReference type="EMBL" id="CAC5366714.1"/>
    </source>
</evidence>
<reference evidence="1 2" key="1">
    <citation type="submission" date="2020-06" db="EMBL/GenBank/DDBJ databases">
        <authorList>
            <person name="Li R."/>
            <person name="Bekaert M."/>
        </authorList>
    </citation>
    <scope>NUCLEOTIDE SEQUENCE [LARGE SCALE GENOMIC DNA]</scope>
    <source>
        <strain evidence="2">wild</strain>
    </source>
</reference>
<protein>
    <submittedName>
        <fullName evidence="1">Uncharacterized protein</fullName>
    </submittedName>
</protein>
<name>A0A6J8AFD2_MYTCO</name>
<accession>A0A6J8AFD2</accession>
<dbReference type="EMBL" id="CACVKT020001342">
    <property type="protein sequence ID" value="CAC5366714.1"/>
    <property type="molecule type" value="Genomic_DNA"/>
</dbReference>
<keyword evidence="2" id="KW-1185">Reference proteome</keyword>
<dbReference type="AlphaFoldDB" id="A0A6J8AFD2"/>
<proteinExistence type="predicted"/>
<dbReference type="OrthoDB" id="6142781at2759"/>
<dbReference type="Proteomes" id="UP000507470">
    <property type="component" value="Unassembled WGS sequence"/>
</dbReference>